<organism evidence="3">
    <name type="scientific">Fagus sylvatica</name>
    <name type="common">Beechnut</name>
    <dbReference type="NCBI Taxonomy" id="28930"/>
    <lineage>
        <taxon>Eukaryota</taxon>
        <taxon>Viridiplantae</taxon>
        <taxon>Streptophyta</taxon>
        <taxon>Embryophyta</taxon>
        <taxon>Tracheophyta</taxon>
        <taxon>Spermatophyta</taxon>
        <taxon>Magnoliopsida</taxon>
        <taxon>eudicotyledons</taxon>
        <taxon>Gunneridae</taxon>
        <taxon>Pentapetalae</taxon>
        <taxon>rosids</taxon>
        <taxon>fabids</taxon>
        <taxon>Fagales</taxon>
        <taxon>Fagaceae</taxon>
        <taxon>Fagus</taxon>
    </lineage>
</organism>
<gene>
    <name evidence="3" type="ORF">FSB_LOCUS20511</name>
</gene>
<sequence>MTITLSLTSTTTRLYLNPPLLPSLSNLKKLPHKNPNQKKKLRKRLLTCRAEFANDAPFAAAIGACMLTSLVLPLTADPDNDNADNDNDSAFGFSDARFTVMGIISFIPYFNWLSWVFALLDTGKRRYAVYAIVYLAPYIRSNMLLSPDESWLPIASIVFCIIHVQLEASIKNGDIQGFKFFSNAEKQLSSMTKKKDHSKGHEGISEEGRKAEDINLLSDEEQSRNEIRRWGVPKKPSRDGEHSNGDCHFNFKMKYGRRLMTSLSSLNSHQLQDHNAGLGPVTGSTPDLGGFELSLHESVRT</sequence>
<dbReference type="EMBL" id="OIVN01001324">
    <property type="protein sequence ID" value="SPC92629.1"/>
    <property type="molecule type" value="Genomic_DNA"/>
</dbReference>
<keyword evidence="2" id="KW-1133">Transmembrane helix</keyword>
<feature type="region of interest" description="Disordered" evidence="1">
    <location>
        <begin position="191"/>
        <end position="247"/>
    </location>
</feature>
<dbReference type="PANTHER" id="PTHR36804:SF1">
    <property type="entry name" value="OS04G0585600 PROTEIN"/>
    <property type="match status" value="1"/>
</dbReference>
<feature type="compositionally biased region" description="Basic and acidic residues" evidence="1">
    <location>
        <begin position="236"/>
        <end position="245"/>
    </location>
</feature>
<name>A0A2N9G034_FAGSY</name>
<reference evidence="3" key="1">
    <citation type="submission" date="2018-02" db="EMBL/GenBank/DDBJ databases">
        <authorList>
            <person name="Cohen D.B."/>
            <person name="Kent A.D."/>
        </authorList>
    </citation>
    <scope>NUCLEOTIDE SEQUENCE</scope>
</reference>
<proteinExistence type="predicted"/>
<dbReference type="AlphaFoldDB" id="A0A2N9G034"/>
<dbReference type="PANTHER" id="PTHR36804">
    <property type="entry name" value="OSJNBA0013K16.11 PROTEIN"/>
    <property type="match status" value="1"/>
</dbReference>
<keyword evidence="2" id="KW-0472">Membrane</keyword>
<feature type="transmembrane region" description="Helical" evidence="2">
    <location>
        <begin position="52"/>
        <end position="76"/>
    </location>
</feature>
<feature type="compositionally biased region" description="Basic and acidic residues" evidence="1">
    <location>
        <begin position="199"/>
        <end position="213"/>
    </location>
</feature>
<evidence type="ECO:0000256" key="1">
    <source>
        <dbReference type="SAM" id="MobiDB-lite"/>
    </source>
</evidence>
<feature type="transmembrane region" description="Helical" evidence="2">
    <location>
        <begin position="96"/>
        <end position="120"/>
    </location>
</feature>
<evidence type="ECO:0000313" key="3">
    <source>
        <dbReference type="EMBL" id="SPC92629.1"/>
    </source>
</evidence>
<evidence type="ECO:0000256" key="2">
    <source>
        <dbReference type="SAM" id="Phobius"/>
    </source>
</evidence>
<feature type="region of interest" description="Disordered" evidence="1">
    <location>
        <begin position="274"/>
        <end position="301"/>
    </location>
</feature>
<protein>
    <submittedName>
        <fullName evidence="3">Uncharacterized protein</fullName>
    </submittedName>
</protein>
<keyword evidence="2" id="KW-0812">Transmembrane</keyword>
<accession>A0A2N9G034</accession>